<feature type="chain" id="PRO_5029653821" description="acid phosphatase" evidence="7">
    <location>
        <begin position="26"/>
        <end position="319"/>
    </location>
</feature>
<dbReference type="Pfam" id="PF00149">
    <property type="entry name" value="Metallophos"/>
    <property type="match status" value="1"/>
</dbReference>
<dbReference type="Proteomes" id="UP000438914">
    <property type="component" value="Unassembled WGS sequence"/>
</dbReference>
<evidence type="ECO:0000259" key="8">
    <source>
        <dbReference type="Pfam" id="PF00149"/>
    </source>
</evidence>
<dbReference type="InterPro" id="IPR004843">
    <property type="entry name" value="Calcineurin-like_PHP"/>
</dbReference>
<keyword evidence="3 7" id="KW-0732">Signal</keyword>
<accession>A0A7K0KCL1</accession>
<evidence type="ECO:0000256" key="4">
    <source>
        <dbReference type="ARBA" id="ARBA00022801"/>
    </source>
</evidence>
<dbReference type="InterPro" id="IPR051558">
    <property type="entry name" value="Metallophosphoesterase_PAP"/>
</dbReference>
<evidence type="ECO:0000256" key="7">
    <source>
        <dbReference type="SAM" id="SignalP"/>
    </source>
</evidence>
<name>A0A7K0KCL1_9BACT</name>
<dbReference type="SUPFAM" id="SSF56300">
    <property type="entry name" value="Metallo-dependent phosphatases"/>
    <property type="match status" value="1"/>
</dbReference>
<organism evidence="9 10">
    <name type="scientific">Hallella mizrahii</name>
    <dbReference type="NCBI Taxonomy" id="2606637"/>
    <lineage>
        <taxon>Bacteria</taxon>
        <taxon>Pseudomonadati</taxon>
        <taxon>Bacteroidota</taxon>
        <taxon>Bacteroidia</taxon>
        <taxon>Bacteroidales</taxon>
        <taxon>Prevotellaceae</taxon>
        <taxon>Hallella</taxon>
    </lineage>
</organism>
<dbReference type="GO" id="GO:0003993">
    <property type="term" value="F:acid phosphatase activity"/>
    <property type="evidence" value="ECO:0007669"/>
    <property type="project" value="UniProtKB-UniRule"/>
</dbReference>
<reference evidence="9 10" key="1">
    <citation type="submission" date="2019-08" db="EMBL/GenBank/DDBJ databases">
        <title>In-depth cultivation of the pig gut microbiome towards novel bacterial diversity and tailored functional studies.</title>
        <authorList>
            <person name="Wylensek D."/>
            <person name="Hitch T.C.A."/>
            <person name="Clavel T."/>
        </authorList>
    </citation>
    <scope>NUCLEOTIDE SEQUENCE [LARGE SCALE GENOMIC DNA]</scope>
    <source>
        <strain evidence="9 10">LKV-178-WT-2A</strain>
    </source>
</reference>
<evidence type="ECO:0000256" key="1">
    <source>
        <dbReference type="ARBA" id="ARBA00000032"/>
    </source>
</evidence>
<evidence type="ECO:0000313" key="9">
    <source>
        <dbReference type="EMBL" id="MST83150.1"/>
    </source>
</evidence>
<feature type="binding site" evidence="6">
    <location>
        <position position="207"/>
    </location>
    <ligand>
        <name>Fe cation</name>
        <dbReference type="ChEBI" id="CHEBI:24875"/>
        <label>2</label>
    </ligand>
</feature>
<feature type="binding site" evidence="6">
    <location>
        <position position="247"/>
    </location>
    <ligand>
        <name>Fe cation</name>
        <dbReference type="ChEBI" id="CHEBI:24875"/>
        <label>1</label>
    </ligand>
</feature>
<dbReference type="EC" id="3.1.3.2" evidence="2 5"/>
<dbReference type="AlphaFoldDB" id="A0A7K0KCL1"/>
<gene>
    <name evidence="9" type="ORF">FYJ73_00350</name>
</gene>
<dbReference type="PANTHER" id="PTHR10161:SF14">
    <property type="entry name" value="TARTRATE-RESISTANT ACID PHOSPHATASE TYPE 5"/>
    <property type="match status" value="1"/>
</dbReference>
<sequence length="319" mass="36503">MRKTIFHSLFATLLLTVAVILPSCAQTPAEWKKLKADVSLYWVNDMGRNGYYDQKTIAELMGRMALSVDPEAVIAVGDIHHFNGVQSTSDPLWMTNYELVYSNPELMCFWYPVLGNHEYRGNTQAVLDYAKVSRRWAMPARYYSKVFSGKDCKLRIVFIDTTPLMDCYRNDSTTYPDAHKQDRERELAWLDSTLTAAHEDWVICVGHHPIYAQTPKKDVERADMQKYLLPVLRRHNNVAVYGCGHIHNFQYIKKPNDPIAYWVNSAAALSRSVQPTDGTQWCDPSTGFTVISADKRQLTLSAINKDGKILYQLPIKKTK</sequence>
<feature type="binding site" evidence="6">
    <location>
        <position position="116"/>
    </location>
    <ligand>
        <name>Fe cation</name>
        <dbReference type="ChEBI" id="CHEBI:24875"/>
        <label>2</label>
    </ligand>
</feature>
<feature type="binding site" evidence="6">
    <location>
        <position position="78"/>
    </location>
    <ligand>
        <name>Fe cation</name>
        <dbReference type="ChEBI" id="CHEBI:24875"/>
        <label>1</label>
    </ligand>
</feature>
<evidence type="ECO:0000256" key="6">
    <source>
        <dbReference type="PIRSR" id="PIRSR000898-1"/>
    </source>
</evidence>
<dbReference type="PANTHER" id="PTHR10161">
    <property type="entry name" value="TARTRATE-RESISTANT ACID PHOSPHATASE TYPE 5"/>
    <property type="match status" value="1"/>
</dbReference>
<comment type="cofactor">
    <cofactor evidence="6">
        <name>Fe cation</name>
        <dbReference type="ChEBI" id="CHEBI:24875"/>
    </cofactor>
    <text evidence="6">Binds 2 iron ions per subunit.</text>
</comment>
<feature type="signal peptide" evidence="7">
    <location>
        <begin position="1"/>
        <end position="25"/>
    </location>
</feature>
<dbReference type="PIRSF" id="PIRSF000898">
    <property type="entry name" value="Acid_Ptase_5"/>
    <property type="match status" value="1"/>
</dbReference>
<evidence type="ECO:0000313" key="10">
    <source>
        <dbReference type="Proteomes" id="UP000438914"/>
    </source>
</evidence>
<keyword evidence="10" id="KW-1185">Reference proteome</keyword>
<feature type="binding site" evidence="6">
    <location>
        <position position="78"/>
    </location>
    <ligand>
        <name>Fe cation</name>
        <dbReference type="ChEBI" id="CHEBI:24875"/>
        <label>2</label>
    </ligand>
</feature>
<keyword evidence="5 6" id="KW-0408">Iron</keyword>
<keyword evidence="4 5" id="KW-0378">Hydrolase</keyword>
<proteinExistence type="predicted"/>
<feature type="binding site" evidence="6">
    <location>
        <position position="245"/>
    </location>
    <ligand>
        <name>Fe cation</name>
        <dbReference type="ChEBI" id="CHEBI:24875"/>
        <label>2</label>
    </ligand>
</feature>
<dbReference type="RefSeq" id="WP_154532455.1">
    <property type="nucleotide sequence ID" value="NZ_VUNG01000001.1"/>
</dbReference>
<dbReference type="InterPro" id="IPR029052">
    <property type="entry name" value="Metallo-depent_PP-like"/>
</dbReference>
<comment type="catalytic activity">
    <reaction evidence="1 5">
        <text>a phosphate monoester + H2O = an alcohol + phosphate</text>
        <dbReference type="Rhea" id="RHEA:15017"/>
        <dbReference type="ChEBI" id="CHEBI:15377"/>
        <dbReference type="ChEBI" id="CHEBI:30879"/>
        <dbReference type="ChEBI" id="CHEBI:43474"/>
        <dbReference type="ChEBI" id="CHEBI:67140"/>
        <dbReference type="EC" id="3.1.3.2"/>
    </reaction>
</comment>
<feature type="domain" description="Calcineurin-like phosphoesterase" evidence="8">
    <location>
        <begin position="43"/>
        <end position="248"/>
    </location>
</feature>
<comment type="caution">
    <text evidence="9">The sequence shown here is derived from an EMBL/GenBank/DDBJ whole genome shotgun (WGS) entry which is preliminary data.</text>
</comment>
<evidence type="ECO:0000256" key="5">
    <source>
        <dbReference type="PIRNR" id="PIRNR000898"/>
    </source>
</evidence>
<dbReference type="Gene3D" id="3.60.21.10">
    <property type="match status" value="1"/>
</dbReference>
<dbReference type="InterPro" id="IPR024927">
    <property type="entry name" value="Acid_PPase"/>
</dbReference>
<evidence type="ECO:0000256" key="2">
    <source>
        <dbReference type="ARBA" id="ARBA00012646"/>
    </source>
</evidence>
<keyword evidence="6" id="KW-0479">Metal-binding</keyword>
<dbReference type="EMBL" id="VUNG01000001">
    <property type="protein sequence ID" value="MST83150.1"/>
    <property type="molecule type" value="Genomic_DNA"/>
</dbReference>
<feature type="binding site" evidence="6">
    <location>
        <position position="45"/>
    </location>
    <ligand>
        <name>Fe cation</name>
        <dbReference type="ChEBI" id="CHEBI:24875"/>
        <label>1</label>
    </ligand>
</feature>
<protein>
    <recommendedName>
        <fullName evidence="2 5">acid phosphatase</fullName>
        <ecNumber evidence="2 5">3.1.3.2</ecNumber>
    </recommendedName>
</protein>
<evidence type="ECO:0000256" key="3">
    <source>
        <dbReference type="ARBA" id="ARBA00022729"/>
    </source>
</evidence>
<dbReference type="GO" id="GO:0046872">
    <property type="term" value="F:metal ion binding"/>
    <property type="evidence" value="ECO:0007669"/>
    <property type="project" value="UniProtKB-KW"/>
</dbReference>